<dbReference type="KEGG" id="gba:J421_0979"/>
<keyword evidence="1" id="KW-0732">Signal</keyword>
<dbReference type="PROSITE" id="PS51318">
    <property type="entry name" value="TAT"/>
    <property type="match status" value="1"/>
</dbReference>
<sequence>MRDRRAFLTFPALVALLALAAGGCAAGARTRAPASRPALGPGTESIVAAPGGPVGLCEPRDGPTRVCGWAPAAQVERWLGEVDRLMREPARLQARSTRDLRLSDSVTVHVTRNGAGAERPYQLVFADGRRHLARGAPLTTDAGADFLVRLRDAVARARSH</sequence>
<evidence type="ECO:0000256" key="1">
    <source>
        <dbReference type="SAM" id="SignalP"/>
    </source>
</evidence>
<feature type="chain" id="PRO_5004795334" description="Lipoprotein" evidence="1">
    <location>
        <begin position="21"/>
        <end position="160"/>
    </location>
</feature>
<dbReference type="InParanoid" id="W0RCJ8"/>
<dbReference type="RefSeq" id="WP_025410050.1">
    <property type="nucleotide sequence ID" value="NZ_CP007128.1"/>
</dbReference>
<dbReference type="HOGENOM" id="CLU_1649689_0_0_0"/>
<accession>W0RCJ8</accession>
<dbReference type="STRING" id="861299.J421_0979"/>
<evidence type="ECO:0008006" key="4">
    <source>
        <dbReference type="Google" id="ProtNLM"/>
    </source>
</evidence>
<feature type="signal peptide" evidence="1">
    <location>
        <begin position="1"/>
        <end position="20"/>
    </location>
</feature>
<gene>
    <name evidence="2" type="ORF">J421_0979</name>
</gene>
<dbReference type="AlphaFoldDB" id="W0RCJ8"/>
<organism evidence="2 3">
    <name type="scientific">Gemmatirosa kalamazoonensis</name>
    <dbReference type="NCBI Taxonomy" id="861299"/>
    <lineage>
        <taxon>Bacteria</taxon>
        <taxon>Pseudomonadati</taxon>
        <taxon>Gemmatimonadota</taxon>
        <taxon>Gemmatimonadia</taxon>
        <taxon>Gemmatimonadales</taxon>
        <taxon>Gemmatimonadaceae</taxon>
        <taxon>Gemmatirosa</taxon>
    </lineage>
</organism>
<dbReference type="Proteomes" id="UP000019151">
    <property type="component" value="Chromosome"/>
</dbReference>
<evidence type="ECO:0000313" key="3">
    <source>
        <dbReference type="Proteomes" id="UP000019151"/>
    </source>
</evidence>
<dbReference type="PROSITE" id="PS51257">
    <property type="entry name" value="PROKAR_LIPOPROTEIN"/>
    <property type="match status" value="1"/>
</dbReference>
<keyword evidence="3" id="KW-1185">Reference proteome</keyword>
<dbReference type="EMBL" id="CP007128">
    <property type="protein sequence ID" value="AHG88516.1"/>
    <property type="molecule type" value="Genomic_DNA"/>
</dbReference>
<name>W0RCJ8_9BACT</name>
<proteinExistence type="predicted"/>
<evidence type="ECO:0000313" key="2">
    <source>
        <dbReference type="EMBL" id="AHG88516.1"/>
    </source>
</evidence>
<reference evidence="2 3" key="1">
    <citation type="journal article" date="2014" name="Genome Announc.">
        <title>Genome Sequence and Methylome of Soil Bacterium Gemmatirosa kalamazoonensis KBS708T, a Member of the Rarely Cultivated Gemmatimonadetes Phylum.</title>
        <authorList>
            <person name="Debruyn J.M."/>
            <person name="Radosevich M."/>
            <person name="Wommack K.E."/>
            <person name="Polson S.W."/>
            <person name="Hauser L.J."/>
            <person name="Fawaz M.N."/>
            <person name="Korlach J."/>
            <person name="Tsai Y.C."/>
        </authorList>
    </citation>
    <scope>NUCLEOTIDE SEQUENCE [LARGE SCALE GENOMIC DNA]</scope>
    <source>
        <strain evidence="2 3">KBS708</strain>
    </source>
</reference>
<protein>
    <recommendedName>
        <fullName evidence="4">Lipoprotein</fullName>
    </recommendedName>
</protein>
<dbReference type="InterPro" id="IPR006311">
    <property type="entry name" value="TAT_signal"/>
</dbReference>